<comment type="caution">
    <text evidence="3">The sequence shown here is derived from an EMBL/GenBank/DDBJ whole genome shotgun (WGS) entry which is preliminary data.</text>
</comment>
<feature type="signal peptide" evidence="2">
    <location>
        <begin position="1"/>
        <end position="23"/>
    </location>
</feature>
<reference evidence="3 4" key="1">
    <citation type="journal article" date="2023" name="Mol. Ecol. Resour.">
        <title>Chromosome-level genome assembly of a triploid poplar Populus alba 'Berolinensis'.</title>
        <authorList>
            <person name="Chen S."/>
            <person name="Yu Y."/>
            <person name="Wang X."/>
            <person name="Wang S."/>
            <person name="Zhang T."/>
            <person name="Zhou Y."/>
            <person name="He R."/>
            <person name="Meng N."/>
            <person name="Wang Y."/>
            <person name="Liu W."/>
            <person name="Liu Z."/>
            <person name="Liu J."/>
            <person name="Guo Q."/>
            <person name="Huang H."/>
            <person name="Sederoff R.R."/>
            <person name="Wang G."/>
            <person name="Qu G."/>
            <person name="Chen S."/>
        </authorList>
    </citation>
    <scope>NUCLEOTIDE SEQUENCE [LARGE SCALE GENOMIC DNA]</scope>
    <source>
        <strain evidence="3">SC-2020</strain>
    </source>
</reference>
<protein>
    <recommendedName>
        <fullName evidence="5">Secreted protein</fullName>
    </recommendedName>
</protein>
<sequence>MQKKILNSVLLLLFFEKLPSIVTKMCGTNCNFLNGQKPQCSMKTNCTTSPNQNFLESCETAPPMHSSPTNAQQPHQ</sequence>
<proteinExistence type="predicted"/>
<evidence type="ECO:0000313" key="4">
    <source>
        <dbReference type="Proteomes" id="UP001164929"/>
    </source>
</evidence>
<feature type="chain" id="PRO_5042125457" description="Secreted protein" evidence="2">
    <location>
        <begin position="24"/>
        <end position="76"/>
    </location>
</feature>
<dbReference type="EMBL" id="JAQIZT010000004">
    <property type="protein sequence ID" value="KAJ7002180.1"/>
    <property type="molecule type" value="Genomic_DNA"/>
</dbReference>
<name>A0AAD6W7G7_9ROSI</name>
<evidence type="ECO:0000256" key="1">
    <source>
        <dbReference type="SAM" id="MobiDB-lite"/>
    </source>
</evidence>
<dbReference type="Proteomes" id="UP001164929">
    <property type="component" value="Chromosome 4"/>
</dbReference>
<accession>A0AAD6W7G7</accession>
<keyword evidence="2" id="KW-0732">Signal</keyword>
<feature type="compositionally biased region" description="Polar residues" evidence="1">
    <location>
        <begin position="66"/>
        <end position="76"/>
    </location>
</feature>
<evidence type="ECO:0000256" key="2">
    <source>
        <dbReference type="SAM" id="SignalP"/>
    </source>
</evidence>
<evidence type="ECO:0008006" key="5">
    <source>
        <dbReference type="Google" id="ProtNLM"/>
    </source>
</evidence>
<organism evidence="3 4">
    <name type="scientific">Populus alba x Populus x berolinensis</name>
    <dbReference type="NCBI Taxonomy" id="444605"/>
    <lineage>
        <taxon>Eukaryota</taxon>
        <taxon>Viridiplantae</taxon>
        <taxon>Streptophyta</taxon>
        <taxon>Embryophyta</taxon>
        <taxon>Tracheophyta</taxon>
        <taxon>Spermatophyta</taxon>
        <taxon>Magnoliopsida</taxon>
        <taxon>eudicotyledons</taxon>
        <taxon>Gunneridae</taxon>
        <taxon>Pentapetalae</taxon>
        <taxon>rosids</taxon>
        <taxon>fabids</taxon>
        <taxon>Malpighiales</taxon>
        <taxon>Salicaceae</taxon>
        <taxon>Saliceae</taxon>
        <taxon>Populus</taxon>
    </lineage>
</organism>
<keyword evidence="4" id="KW-1185">Reference proteome</keyword>
<gene>
    <name evidence="3" type="ORF">NC653_012290</name>
</gene>
<feature type="region of interest" description="Disordered" evidence="1">
    <location>
        <begin position="57"/>
        <end position="76"/>
    </location>
</feature>
<dbReference type="AlphaFoldDB" id="A0AAD6W7G7"/>
<evidence type="ECO:0000313" key="3">
    <source>
        <dbReference type="EMBL" id="KAJ7002180.1"/>
    </source>
</evidence>